<keyword evidence="1" id="KW-0812">Transmembrane</keyword>
<evidence type="ECO:0000256" key="1">
    <source>
        <dbReference type="SAM" id="Phobius"/>
    </source>
</evidence>
<feature type="transmembrane region" description="Helical" evidence="1">
    <location>
        <begin position="7"/>
        <end position="25"/>
    </location>
</feature>
<name>A0ABU3SY68_9ALTE</name>
<dbReference type="PANTHER" id="PTHR30469:SF36">
    <property type="entry name" value="BLL3903 PROTEIN"/>
    <property type="match status" value="1"/>
</dbReference>
<sequence>MSKVRKWLIPLIILIITLVVARFILDNPPQTQRGGPSNASQLTVEVSSLSPQQFTVVVDSFGTVQPKTQNALVAQVSGQIIYVSPQFRNGGFFNKGDILVKLDPRDYYGGR</sequence>
<evidence type="ECO:0008006" key="4">
    <source>
        <dbReference type="Google" id="ProtNLM"/>
    </source>
</evidence>
<dbReference type="RefSeq" id="WP_316026511.1">
    <property type="nucleotide sequence ID" value="NZ_JAWDIO010000002.1"/>
</dbReference>
<reference evidence="2 3" key="1">
    <citation type="submission" date="2023-10" db="EMBL/GenBank/DDBJ databases">
        <title>Glaciecola aquimarina strain GGW-M5 nov., isolated from a coastal seawater.</title>
        <authorList>
            <person name="Bayburt H."/>
            <person name="Kim J.M."/>
            <person name="Choi B.J."/>
            <person name="Jeon C.O."/>
        </authorList>
    </citation>
    <scope>NUCLEOTIDE SEQUENCE [LARGE SCALE GENOMIC DNA]</scope>
    <source>
        <strain evidence="2 3">KCTC 32108</strain>
    </source>
</reference>
<keyword evidence="3" id="KW-1185">Reference proteome</keyword>
<comment type="caution">
    <text evidence="2">The sequence shown here is derived from an EMBL/GenBank/DDBJ whole genome shotgun (WGS) entry which is preliminary data.</text>
</comment>
<protein>
    <recommendedName>
        <fullName evidence="4">Membrane fusion protein biotin-lipoyl like domain-containing protein</fullName>
    </recommendedName>
</protein>
<proteinExistence type="predicted"/>
<dbReference type="PANTHER" id="PTHR30469">
    <property type="entry name" value="MULTIDRUG RESISTANCE PROTEIN MDTA"/>
    <property type="match status" value="1"/>
</dbReference>
<dbReference type="EMBL" id="JAWDIO010000002">
    <property type="protein sequence ID" value="MDU0354946.1"/>
    <property type="molecule type" value="Genomic_DNA"/>
</dbReference>
<evidence type="ECO:0000313" key="3">
    <source>
        <dbReference type="Proteomes" id="UP001247805"/>
    </source>
</evidence>
<gene>
    <name evidence="2" type="ORF">RS130_14425</name>
</gene>
<organism evidence="2 3">
    <name type="scientific">Paraglaciecola aquimarina</name>
    <dbReference type="NCBI Taxonomy" id="1235557"/>
    <lineage>
        <taxon>Bacteria</taxon>
        <taxon>Pseudomonadati</taxon>
        <taxon>Pseudomonadota</taxon>
        <taxon>Gammaproteobacteria</taxon>
        <taxon>Alteromonadales</taxon>
        <taxon>Alteromonadaceae</taxon>
        <taxon>Paraglaciecola</taxon>
    </lineage>
</organism>
<dbReference type="Proteomes" id="UP001247805">
    <property type="component" value="Unassembled WGS sequence"/>
</dbReference>
<keyword evidence="1" id="KW-0472">Membrane</keyword>
<accession>A0ABU3SY68</accession>
<keyword evidence="1" id="KW-1133">Transmembrane helix</keyword>
<evidence type="ECO:0000313" key="2">
    <source>
        <dbReference type="EMBL" id="MDU0354946.1"/>
    </source>
</evidence>